<evidence type="ECO:0000313" key="12">
    <source>
        <dbReference type="Proteomes" id="UP001217089"/>
    </source>
</evidence>
<feature type="compositionally biased region" description="Acidic residues" evidence="8">
    <location>
        <begin position="356"/>
        <end position="371"/>
    </location>
</feature>
<comment type="similarity">
    <text evidence="3">Belongs to the MADD family.</text>
</comment>
<keyword evidence="9" id="KW-0472">Membrane</keyword>
<gene>
    <name evidence="11" type="ORF">KUTeg_023582</name>
</gene>
<dbReference type="SMART" id="SM00801">
    <property type="entry name" value="dDENN"/>
    <property type="match status" value="1"/>
</dbReference>
<name>A0ABQ9E6M6_TEGGR</name>
<evidence type="ECO:0000256" key="9">
    <source>
        <dbReference type="SAM" id="Phobius"/>
    </source>
</evidence>
<dbReference type="PANTHER" id="PTHR13008:SF7">
    <property type="entry name" value="MAP KINASE-ACTIVATING DEATH DOMAIN PROTEIN"/>
    <property type="match status" value="1"/>
</dbReference>
<evidence type="ECO:0000259" key="10">
    <source>
        <dbReference type="PROSITE" id="PS50211"/>
    </source>
</evidence>
<dbReference type="InterPro" id="IPR039980">
    <property type="entry name" value="MADD"/>
</dbReference>
<dbReference type="InterPro" id="IPR005112">
    <property type="entry name" value="dDENN_dom"/>
</dbReference>
<sequence length="411" mass="46601">MKDYYVNTKFNVHNTFFDCVQVLPKDLQAPLLFALPDHTRFTLIDFPLHLPLELLGVDTCMKVLTAIMLECKVVMQSRDYNALSMSVMAFVSMLYPLEYMFPVIPLLPTCMTQAEQLFLAPTPYIIGIPSSFFPYKKDFELPTDIWLIDLDSNKITHGKNEELPPLPDPEGTHLKNHLKQALASMSMTPQPIKNLDALAQNPETWKRRESFSSQTGFNPLIYGNDVDSVDVATRVAMIRFFNSSNILGNFSEHTRTLRLYPRPVVAFQMYSFLKSRPVRSHFTAKLARTQAVEFFAEWSLCPQNVVFLRVQTSVFDPLLIGDKPKWYAHQLQSIEFKVYDENSSLGQAVTSVVEIPSDENPTDESGSDSDGAESTSSSYSSLSDFVTDMVNSEIDGDTPCEYLYSLMLCIH</sequence>
<keyword evidence="12" id="KW-1185">Reference proteome</keyword>
<dbReference type="InterPro" id="IPR043153">
    <property type="entry name" value="DENN_C"/>
</dbReference>
<evidence type="ECO:0000256" key="3">
    <source>
        <dbReference type="ARBA" id="ARBA00005978"/>
    </source>
</evidence>
<keyword evidence="6" id="KW-0963">Cytoplasm</keyword>
<organism evidence="11 12">
    <name type="scientific">Tegillarca granosa</name>
    <name type="common">Malaysian cockle</name>
    <name type="synonym">Anadara granosa</name>
    <dbReference type="NCBI Taxonomy" id="220873"/>
    <lineage>
        <taxon>Eukaryota</taxon>
        <taxon>Metazoa</taxon>
        <taxon>Spiralia</taxon>
        <taxon>Lophotrochozoa</taxon>
        <taxon>Mollusca</taxon>
        <taxon>Bivalvia</taxon>
        <taxon>Autobranchia</taxon>
        <taxon>Pteriomorphia</taxon>
        <taxon>Arcoida</taxon>
        <taxon>Arcoidea</taxon>
        <taxon>Arcidae</taxon>
        <taxon>Tegillarca</taxon>
    </lineage>
</organism>
<dbReference type="PROSITE" id="PS50211">
    <property type="entry name" value="DENN"/>
    <property type="match status" value="1"/>
</dbReference>
<dbReference type="PANTHER" id="PTHR13008">
    <property type="entry name" value="MAP-KINASE ACTIVATING DEATH DOMAIN PROTEIN MADD /DENN/AEX-3 C.ELEGANS"/>
    <property type="match status" value="1"/>
</dbReference>
<accession>A0ABQ9E6M6</accession>
<dbReference type="Gene3D" id="3.40.50.11500">
    <property type="match status" value="1"/>
</dbReference>
<evidence type="ECO:0000256" key="5">
    <source>
        <dbReference type="ARBA" id="ARBA00022475"/>
    </source>
</evidence>
<comment type="subcellular location">
    <subcellularLocation>
        <location evidence="1">Cell membrane</location>
    </subcellularLocation>
    <subcellularLocation>
        <location evidence="2">Cytoplasm</location>
    </subcellularLocation>
</comment>
<proteinExistence type="inferred from homology"/>
<dbReference type="Pfam" id="PF02141">
    <property type="entry name" value="DENN"/>
    <property type="match status" value="1"/>
</dbReference>
<reference evidence="11 12" key="1">
    <citation type="submission" date="2022-12" db="EMBL/GenBank/DDBJ databases">
        <title>Chromosome-level genome of Tegillarca granosa.</title>
        <authorList>
            <person name="Kim J."/>
        </authorList>
    </citation>
    <scope>NUCLEOTIDE SEQUENCE [LARGE SCALE GENOMIC DNA]</scope>
    <source>
        <strain evidence="11">Teg-2019</strain>
        <tissue evidence="11">Adductor muscle</tissue>
    </source>
</reference>
<dbReference type="EMBL" id="JARBDR010000921">
    <property type="protein sequence ID" value="KAJ8299522.1"/>
    <property type="molecule type" value="Genomic_DNA"/>
</dbReference>
<feature type="domain" description="UDENN" evidence="10">
    <location>
        <begin position="1"/>
        <end position="306"/>
    </location>
</feature>
<evidence type="ECO:0000256" key="2">
    <source>
        <dbReference type="ARBA" id="ARBA00004496"/>
    </source>
</evidence>
<dbReference type="Proteomes" id="UP001217089">
    <property type="component" value="Unassembled WGS sequence"/>
</dbReference>
<keyword evidence="9" id="KW-1133">Transmembrane helix</keyword>
<evidence type="ECO:0000313" key="11">
    <source>
        <dbReference type="EMBL" id="KAJ8299522.1"/>
    </source>
</evidence>
<dbReference type="SMART" id="SM00799">
    <property type="entry name" value="DENN"/>
    <property type="match status" value="1"/>
</dbReference>
<evidence type="ECO:0000256" key="8">
    <source>
        <dbReference type="SAM" id="MobiDB-lite"/>
    </source>
</evidence>
<dbReference type="InterPro" id="IPR001194">
    <property type="entry name" value="cDENN_dom"/>
</dbReference>
<keyword evidence="9" id="KW-0812">Transmembrane</keyword>
<evidence type="ECO:0000256" key="4">
    <source>
        <dbReference type="ARBA" id="ARBA00017868"/>
    </source>
</evidence>
<feature type="transmembrane region" description="Helical" evidence="9">
    <location>
        <begin position="82"/>
        <end position="101"/>
    </location>
</feature>
<evidence type="ECO:0000256" key="6">
    <source>
        <dbReference type="ARBA" id="ARBA00022490"/>
    </source>
</evidence>
<protein>
    <recommendedName>
        <fullName evidence="4">MAP kinase-activating death domain protein</fullName>
    </recommendedName>
</protein>
<evidence type="ECO:0000256" key="1">
    <source>
        <dbReference type="ARBA" id="ARBA00004236"/>
    </source>
</evidence>
<feature type="region of interest" description="Disordered" evidence="8">
    <location>
        <begin position="353"/>
        <end position="380"/>
    </location>
</feature>
<evidence type="ECO:0000256" key="7">
    <source>
        <dbReference type="ARBA" id="ARBA00022703"/>
    </source>
</evidence>
<keyword evidence="5" id="KW-1003">Cell membrane</keyword>
<comment type="caution">
    <text evidence="11">The sequence shown here is derived from an EMBL/GenBank/DDBJ whole genome shotgun (WGS) entry which is preliminary data.</text>
</comment>
<keyword evidence="7" id="KW-0053">Apoptosis</keyword>
<dbReference type="InterPro" id="IPR037516">
    <property type="entry name" value="Tripartite_DENN"/>
</dbReference>